<organism evidence="1 2">
    <name type="scientific">Sorangium cellulosum So0157-2</name>
    <dbReference type="NCBI Taxonomy" id="1254432"/>
    <lineage>
        <taxon>Bacteria</taxon>
        <taxon>Pseudomonadati</taxon>
        <taxon>Myxococcota</taxon>
        <taxon>Polyangia</taxon>
        <taxon>Polyangiales</taxon>
        <taxon>Polyangiaceae</taxon>
        <taxon>Sorangium</taxon>
    </lineage>
</organism>
<dbReference type="KEGG" id="scu:SCE1572_07130"/>
<dbReference type="Proteomes" id="UP000014803">
    <property type="component" value="Chromosome"/>
</dbReference>
<dbReference type="HOGENOM" id="CLU_3317137_0_0_7"/>
<dbReference type="PATRIC" id="fig|1254432.3.peg.1591"/>
<dbReference type="AlphaFoldDB" id="S4XP46"/>
<accession>S4XP46</accession>
<gene>
    <name evidence="1" type="ORF">SCE1572_07130</name>
</gene>
<evidence type="ECO:0000313" key="2">
    <source>
        <dbReference type="Proteomes" id="UP000014803"/>
    </source>
</evidence>
<dbReference type="EMBL" id="CP003969">
    <property type="protein sequence ID" value="AGP34294.1"/>
    <property type="molecule type" value="Genomic_DNA"/>
</dbReference>
<protein>
    <submittedName>
        <fullName evidence="1">Uncharacterized protein</fullName>
    </submittedName>
</protein>
<proteinExistence type="predicted"/>
<sequence length="39" mass="4199">MRRDALAALWSFGGRPRSSPVFWILAGRTGGELLGGELP</sequence>
<dbReference type="STRING" id="1254432.SCE1572_07130"/>
<name>S4XP46_SORCE</name>
<evidence type="ECO:0000313" key="1">
    <source>
        <dbReference type="EMBL" id="AGP34294.1"/>
    </source>
</evidence>
<reference evidence="1 2" key="1">
    <citation type="journal article" date="2013" name="Sci. Rep.">
        <title>Extraordinary expansion of a Sorangium cellulosum genome from an alkaline milieu.</title>
        <authorList>
            <person name="Han K."/>
            <person name="Li Z.F."/>
            <person name="Peng R."/>
            <person name="Zhu L.P."/>
            <person name="Zhou T."/>
            <person name="Wang L.G."/>
            <person name="Li S.G."/>
            <person name="Zhang X.B."/>
            <person name="Hu W."/>
            <person name="Wu Z.H."/>
            <person name="Qin N."/>
            <person name="Li Y.Z."/>
        </authorList>
    </citation>
    <scope>NUCLEOTIDE SEQUENCE [LARGE SCALE GENOMIC DNA]</scope>
    <source>
        <strain evidence="1 2">So0157-2</strain>
    </source>
</reference>